<dbReference type="PANTHER" id="PTHR24026">
    <property type="entry name" value="FAT ATYPICAL CADHERIN-RELATED"/>
    <property type="match status" value="1"/>
</dbReference>
<feature type="domain" description="Cadherin" evidence="10">
    <location>
        <begin position="1006"/>
        <end position="1113"/>
    </location>
</feature>
<evidence type="ECO:0000256" key="1">
    <source>
        <dbReference type="ARBA" id="ARBA00004370"/>
    </source>
</evidence>
<dbReference type="InterPro" id="IPR002126">
    <property type="entry name" value="Cadherin-like_dom"/>
</dbReference>
<dbReference type="CDD" id="cd11304">
    <property type="entry name" value="Cadherin_repeat"/>
    <property type="match status" value="13"/>
</dbReference>
<feature type="compositionally biased region" description="Basic and acidic residues" evidence="8">
    <location>
        <begin position="1839"/>
        <end position="1849"/>
    </location>
</feature>
<feature type="domain" description="Cadherin" evidence="10">
    <location>
        <begin position="672"/>
        <end position="777"/>
    </location>
</feature>
<dbReference type="PROSITE" id="PS00232">
    <property type="entry name" value="CADHERIN_1"/>
    <property type="match status" value="4"/>
</dbReference>
<feature type="domain" description="Cadherin" evidence="10">
    <location>
        <begin position="453"/>
        <end position="566"/>
    </location>
</feature>
<feature type="domain" description="Cadherin" evidence="10">
    <location>
        <begin position="1464"/>
        <end position="1586"/>
    </location>
</feature>
<organism evidence="11 12">
    <name type="scientific">Limulus polyphemus</name>
    <name type="common">Atlantic horseshoe crab</name>
    <dbReference type="NCBI Taxonomy" id="6850"/>
    <lineage>
        <taxon>Eukaryota</taxon>
        <taxon>Metazoa</taxon>
        <taxon>Ecdysozoa</taxon>
        <taxon>Arthropoda</taxon>
        <taxon>Chelicerata</taxon>
        <taxon>Merostomata</taxon>
        <taxon>Xiphosura</taxon>
        <taxon>Limulidae</taxon>
        <taxon>Limulus</taxon>
    </lineage>
</organism>
<dbReference type="PANTHER" id="PTHR24026:SF126">
    <property type="entry name" value="PROTOCADHERIN FAT 4"/>
    <property type="match status" value="1"/>
</dbReference>
<name>A0ABM1TA42_LIMPO</name>
<feature type="compositionally biased region" description="Low complexity" evidence="8">
    <location>
        <begin position="1872"/>
        <end position="1884"/>
    </location>
</feature>
<dbReference type="SUPFAM" id="SSF49313">
    <property type="entry name" value="Cadherin-like"/>
    <property type="match status" value="14"/>
</dbReference>
<evidence type="ECO:0000256" key="7">
    <source>
        <dbReference type="PROSITE-ProRule" id="PRU00043"/>
    </source>
</evidence>
<dbReference type="PROSITE" id="PS50268">
    <property type="entry name" value="CADHERIN_2"/>
    <property type="match status" value="14"/>
</dbReference>
<keyword evidence="4 7" id="KW-0106">Calcium</keyword>
<dbReference type="PRINTS" id="PR00205">
    <property type="entry name" value="CADHERIN"/>
</dbReference>
<evidence type="ECO:0000256" key="3">
    <source>
        <dbReference type="ARBA" id="ARBA00022737"/>
    </source>
</evidence>
<evidence type="ECO:0000256" key="2">
    <source>
        <dbReference type="ARBA" id="ARBA00022692"/>
    </source>
</evidence>
<evidence type="ECO:0000256" key="9">
    <source>
        <dbReference type="SAM" id="Phobius"/>
    </source>
</evidence>
<keyword evidence="2 9" id="KW-0812">Transmembrane</keyword>
<dbReference type="GeneID" id="106468676"/>
<sequence>FNCNLPPEFINNIDLAVINENTPVGTSVYQLVGKDPENSAIYYGIEGTDRLAVNKNTGIVSVAAPIDRERNDTLKFFVTLEDVVGGGNDNNFVKVPVTALILDENDNVPRFEQVPYETFVMEDTPTGTTVFSRINVTDADIVGKVLSVKCAFHLQFPNACKKFLVHTWNESSKNVLASLVLREPLDYAQREIYQIKLVADDGQFNSTTAVIVTVGDIQNRPPVFKGSLTGIVNEDDPVDTLVMKLKASDGDKGNPRQIMYELVSNPEDFFVLNAETGELRTARPLDKEVFSDTNGVITILVKASEMEDGIQLDTPITSTLKNLTITIKDVNDEAPKFDKISYTVNISENVPNGTPLPNLDMFVQDTDVGSNSVFNIQLIDDSDIFSVEPPLATGSTSISIRVANGPLDYENPNQRKYILLVVAEEAFTNPRLSSTASVTVNILDTNDNIPQFEHERYTASIMEDASPGTVVSTIFATDRDKGSYGEAGIVYSLFGNGAERFYVNPTSGVITVAPCETPGSGNCLDFETRPSYLLSYQATDNNGLGQVAVVSLTVNVADANDNPPVFLHDVYTAIIDEGETVFNPTLKVKALDADVTSLPSYSITGGNNLELFSINNHTGEILVSNPAGLDVSALRTDLIILTVQASDGGKGIDTAVVQITVRDANNNNPIFDESSYVASVAESSAPGMTVEQVAATDLDTGPNAQLSYRIQKGGFDDFFIDADTGIVSVAPNAQLDYERRPKYIVEIVATDSGSPSRTGTTTLTVQILNSNNKNPYFTPTTQRAQVSEGSEVNEIFFRLKARDPDTTSADSLRFSVIEPITALNKDGKQVDDTVTFYRDFFKVEQATGDVRVARKLNRETAAIVTMTVVVTDVSATPPQTGKGTLIITIIDFNDFPPAFARPWTPEHPKITIKVMEEQPIGSVVATFVASDPDSNIAHYEMKSDNDHFTLDNSSGILTIKERVDFEQVQQFQFSIIAYDTGVPQLSSVAKVTADVVNINDNDPVFSQQTYKAELKENAAEGTLVITVSATDADAGDFGKIQYSLIGERSSDFTVDNQGVIRVAAAAMLDREETPIITLQVQATDQGHDMNSHRSISVPIYISLKDVNDNPPIFTQRNYRASIVTNIPLDHPSPIIQVIALDKDEGHNAEISYTIVAGNENGQFAINEEKGSIYPAQPFEDTLKNYLLRVQARDQNGRGGNYDETTVSIEIVEVNQDKPRFLVPASLNASVRIPENQSISDYLVMTVKAVDTDKEENGRISYWLKLGDKNVEETEEFFIDHVTGELKTKKILDREKKPKYELVLAAKDHGSPMPFETLQFLTVDLKDVDDNIPQFTRTQSTNPYVFNIGENAPPGTPVGQLHATDADIGDNARIYYYIIDGNYNGFFTIDKLHGVIRSNVSFDRENKTDFELIVKVTSNPDYTILKQSRQNGLSPADRSYREEDLTLAWIQVIVADVNDNVPYFTNDPYFAGIKYTAQVGDVVATVTAVDADQGPNGTLTYRLEQINLFRLGVSGSVRPIPSPFNISKDGRISTTQLMTQYNQARFQIVVAAREDAYPHRVTHATVKLWVYEPDQLTRVIIAQPPEIVNQRKEEFISILSNATGGFVVIDDIRYHVNADNNLVQKWTDLYIHVANEDGKMISIPEVIEAVDTNARLFEAQSKMLQIHKVVPAYVGIEEEQFDLSLAVLIALLVVLFVGIITMIVCCMCLKSWYAVKIKEALIHNDEIQEPGNTTENPLWTEQKLKLYEEQELSMSVAPDQEHIIVTEAAINFGDDTASAMYATLRRSNAGSIGSVSNRGGATLDRSTTNEYATLNNHANGSEQPISDQKSVNNTLRRQRQREPDHHEYHELQTPVPPASINDTYDTSRFHQDSSSPEPSSSLEGPSEVRHSSLTINKDGEPVLVAELL</sequence>
<feature type="domain" description="Cadherin" evidence="10">
    <location>
        <begin position="1339"/>
        <end position="1463"/>
    </location>
</feature>
<dbReference type="Proteomes" id="UP000694941">
    <property type="component" value="Unplaced"/>
</dbReference>
<dbReference type="Pfam" id="PF00028">
    <property type="entry name" value="Cadherin"/>
    <property type="match status" value="11"/>
</dbReference>
<keyword evidence="5 9" id="KW-1133">Transmembrane helix</keyword>
<evidence type="ECO:0000313" key="11">
    <source>
        <dbReference type="Proteomes" id="UP000694941"/>
    </source>
</evidence>
<protein>
    <submittedName>
        <fullName evidence="12">Cadherin-87A-like</fullName>
    </submittedName>
</protein>
<feature type="domain" description="Cadherin" evidence="10">
    <location>
        <begin position="232"/>
        <end position="337"/>
    </location>
</feature>
<feature type="transmembrane region" description="Helical" evidence="9">
    <location>
        <begin position="1684"/>
        <end position="1708"/>
    </location>
</feature>
<evidence type="ECO:0000256" key="6">
    <source>
        <dbReference type="ARBA" id="ARBA00023136"/>
    </source>
</evidence>
<accession>A0ABM1TA42</accession>
<feature type="domain" description="Cadherin" evidence="10">
    <location>
        <begin position="112"/>
        <end position="224"/>
    </location>
</feature>
<evidence type="ECO:0000259" key="10">
    <source>
        <dbReference type="PROSITE" id="PS50268"/>
    </source>
</evidence>
<evidence type="ECO:0000256" key="8">
    <source>
        <dbReference type="SAM" id="MobiDB-lite"/>
    </source>
</evidence>
<dbReference type="InterPro" id="IPR020894">
    <property type="entry name" value="Cadherin_CS"/>
</dbReference>
<feature type="domain" description="Cadherin" evidence="10">
    <location>
        <begin position="906"/>
        <end position="1005"/>
    </location>
</feature>
<evidence type="ECO:0000313" key="12">
    <source>
        <dbReference type="RefSeq" id="XP_022252748.1"/>
    </source>
</evidence>
<evidence type="ECO:0000256" key="4">
    <source>
        <dbReference type="ARBA" id="ARBA00022837"/>
    </source>
</evidence>
<proteinExistence type="predicted"/>
<dbReference type="RefSeq" id="XP_022252748.1">
    <property type="nucleotide sequence ID" value="XM_022397040.1"/>
</dbReference>
<keyword evidence="11" id="KW-1185">Reference proteome</keyword>
<feature type="non-terminal residue" evidence="12">
    <location>
        <position position="1"/>
    </location>
</feature>
<keyword evidence="3" id="KW-0677">Repeat</keyword>
<feature type="domain" description="Cadherin" evidence="10">
    <location>
        <begin position="567"/>
        <end position="671"/>
    </location>
</feature>
<feature type="domain" description="Cadherin" evidence="10">
    <location>
        <begin position="778"/>
        <end position="899"/>
    </location>
</feature>
<feature type="domain" description="Cadherin" evidence="10">
    <location>
        <begin position="338"/>
        <end position="452"/>
    </location>
</feature>
<feature type="compositionally biased region" description="Polar residues" evidence="8">
    <location>
        <begin position="1813"/>
        <end position="1834"/>
    </location>
</feature>
<feature type="domain" description="Cadherin" evidence="10">
    <location>
        <begin position="1114"/>
        <end position="1220"/>
    </location>
</feature>
<reference evidence="12" key="1">
    <citation type="submission" date="2025-08" db="UniProtKB">
        <authorList>
            <consortium name="RefSeq"/>
        </authorList>
    </citation>
    <scope>IDENTIFICATION</scope>
    <source>
        <tissue evidence="12">Muscle</tissue>
    </source>
</reference>
<keyword evidence="6 9" id="KW-0472">Membrane</keyword>
<dbReference type="Gene3D" id="2.60.40.60">
    <property type="entry name" value="Cadherins"/>
    <property type="match status" value="14"/>
</dbReference>
<feature type="domain" description="Cadherin" evidence="10">
    <location>
        <begin position="18"/>
        <end position="111"/>
    </location>
</feature>
<evidence type="ECO:0000256" key="5">
    <source>
        <dbReference type="ARBA" id="ARBA00022989"/>
    </source>
</evidence>
<feature type="region of interest" description="Disordered" evidence="8">
    <location>
        <begin position="1813"/>
        <end position="1899"/>
    </location>
</feature>
<feature type="domain" description="Cadherin" evidence="10">
    <location>
        <begin position="1224"/>
        <end position="1334"/>
    </location>
</feature>
<dbReference type="SMART" id="SM00112">
    <property type="entry name" value="CA"/>
    <property type="match status" value="14"/>
</dbReference>
<comment type="subcellular location">
    <subcellularLocation>
        <location evidence="1">Membrane</location>
    </subcellularLocation>
</comment>
<gene>
    <name evidence="12" type="primary">LOC106468676</name>
</gene>
<dbReference type="InterPro" id="IPR015919">
    <property type="entry name" value="Cadherin-like_sf"/>
</dbReference>